<sequence>MSGKSDQLQSHKKKTEKKSGEGRKYGQISYDSVVAAAESNGITGLQEDVAKQLAEDVSYRLREIIHKCSVHMRQNKRRKLTTADVNAVFQISDVPTIYGHVGAEEQINYVYIKEANIFVPAEVEIELPAMALSNTVYIQKRAPFVKGDWINADTSSEAGVKSEDSKPVYQPPSHLITYYKHISKIIMGSSEKHLQVVLKDLQCNNKIGPVIMYLINMLTLGLSKLSRGGPGTFLRHRFLRTIEALTVNTYIKPNTNISVHHLISMVLKCVLDPALIEGISPKCNYQLRDTAAHVLAKVVNSWCSSESKLQLEILQKLGSVLLDGSSSLRSHYAALRTLCALGHEALDYCLWPHLEQYLLFLDTLYVQRSIKTSKGPFSPLMRFQQHSDLIEIEGAILDAAEMMYRKICENQSTIPQNTMILERMLETHFGDALCARRSYYTVTEPKCEGNNPVSNGSAMEVDTLVPSVMKDTSSNDFELDYRNWTAIAKIPIHVPPLFLSNNKNLSSLPDRRMNAHTSSRVSSAFEISIKNEYYSSTIHFSFAGANPMSKRRLKRRRLDPSHAQLACPSIYFAKSCQVSCIGKLNRKQHKSVLSRSWSVDIKAVL</sequence>
<dbReference type="EMBL" id="JASPKZ010004175">
    <property type="protein sequence ID" value="KAJ9590983.1"/>
    <property type="molecule type" value="Genomic_DNA"/>
</dbReference>
<dbReference type="GO" id="GO:0005669">
    <property type="term" value="C:transcription factor TFIID complex"/>
    <property type="evidence" value="ECO:0007669"/>
    <property type="project" value="InterPro"/>
</dbReference>
<dbReference type="GO" id="GO:0051123">
    <property type="term" value="P:RNA polymerase II preinitiation complex assembly"/>
    <property type="evidence" value="ECO:0007669"/>
    <property type="project" value="TreeGrafter"/>
</dbReference>
<dbReference type="Proteomes" id="UP001233999">
    <property type="component" value="Unassembled WGS sequence"/>
</dbReference>
<evidence type="ECO:0000256" key="2">
    <source>
        <dbReference type="ARBA" id="ARBA00007688"/>
    </source>
</evidence>
<dbReference type="Pfam" id="PF02969">
    <property type="entry name" value="TAF"/>
    <property type="match status" value="1"/>
</dbReference>
<gene>
    <name evidence="9" type="ORF">L9F63_015989</name>
</gene>
<evidence type="ECO:0000313" key="9">
    <source>
        <dbReference type="EMBL" id="KAJ9590983.1"/>
    </source>
</evidence>
<keyword evidence="3" id="KW-0805">Transcription regulation</keyword>
<dbReference type="InterPro" id="IPR046344">
    <property type="entry name" value="TAF6_C_sf"/>
</dbReference>
<evidence type="ECO:0000256" key="4">
    <source>
        <dbReference type="ARBA" id="ARBA00023163"/>
    </source>
</evidence>
<keyword evidence="5" id="KW-0539">Nucleus</keyword>
<comment type="caution">
    <text evidence="9">The sequence shown here is derived from an EMBL/GenBank/DDBJ whole genome shotgun (WGS) entry which is preliminary data.</text>
</comment>
<dbReference type="SUPFAM" id="SSF47113">
    <property type="entry name" value="Histone-fold"/>
    <property type="match status" value="1"/>
</dbReference>
<protein>
    <recommendedName>
        <fullName evidence="6">Transcription initiation factor TFIID subunit 6</fullName>
    </recommendedName>
</protein>
<evidence type="ECO:0000259" key="8">
    <source>
        <dbReference type="SMART" id="SM00803"/>
    </source>
</evidence>
<dbReference type="InterPro" id="IPR037796">
    <property type="entry name" value="TAF6"/>
</dbReference>
<dbReference type="GO" id="GO:0000124">
    <property type="term" value="C:SAGA complex"/>
    <property type="evidence" value="ECO:0007669"/>
    <property type="project" value="InterPro"/>
</dbReference>
<dbReference type="Pfam" id="PF07571">
    <property type="entry name" value="TAF6_C"/>
    <property type="match status" value="1"/>
</dbReference>
<accession>A0AAD8EHY7</accession>
<reference evidence="9" key="1">
    <citation type="journal article" date="2023" name="IScience">
        <title>Live-bearing cockroach genome reveals convergent evolutionary mechanisms linked to viviparity in insects and beyond.</title>
        <authorList>
            <person name="Fouks B."/>
            <person name="Harrison M.C."/>
            <person name="Mikhailova A.A."/>
            <person name="Marchal E."/>
            <person name="English S."/>
            <person name="Carruthers M."/>
            <person name="Jennings E.C."/>
            <person name="Chiamaka E.L."/>
            <person name="Frigard R.A."/>
            <person name="Pippel M."/>
            <person name="Attardo G.M."/>
            <person name="Benoit J.B."/>
            <person name="Bornberg-Bauer E."/>
            <person name="Tobe S.S."/>
        </authorList>
    </citation>
    <scope>NUCLEOTIDE SEQUENCE</scope>
    <source>
        <strain evidence="9">Stay&amp;Tobe</strain>
    </source>
</reference>
<dbReference type="GO" id="GO:0016251">
    <property type="term" value="F:RNA polymerase II general transcription initiation factor activity"/>
    <property type="evidence" value="ECO:0007669"/>
    <property type="project" value="InterPro"/>
</dbReference>
<feature type="region of interest" description="Disordered" evidence="7">
    <location>
        <begin position="1"/>
        <end position="24"/>
    </location>
</feature>
<evidence type="ECO:0000256" key="5">
    <source>
        <dbReference type="ARBA" id="ARBA00023242"/>
    </source>
</evidence>
<dbReference type="InterPro" id="IPR009072">
    <property type="entry name" value="Histone-fold"/>
</dbReference>
<dbReference type="PANTHER" id="PTHR10221:SF9">
    <property type="entry name" value="TRANSCRIPTION INITIATION FACTOR TFIID SUBUNIT 6"/>
    <property type="match status" value="1"/>
</dbReference>
<keyword evidence="4" id="KW-0804">Transcription</keyword>
<evidence type="ECO:0000256" key="1">
    <source>
        <dbReference type="ARBA" id="ARBA00004123"/>
    </source>
</evidence>
<feature type="domain" description="TATA box binding protein associated factor (TAF) histone-like fold" evidence="8">
    <location>
        <begin position="26"/>
        <end position="90"/>
    </location>
</feature>
<dbReference type="Gene3D" id="1.10.20.10">
    <property type="entry name" value="Histone, subunit A"/>
    <property type="match status" value="1"/>
</dbReference>
<evidence type="ECO:0000256" key="6">
    <source>
        <dbReference type="ARBA" id="ARBA00040091"/>
    </source>
</evidence>
<dbReference type="InterPro" id="IPR004823">
    <property type="entry name" value="TAF_TATA-bd_Histone-like_dom"/>
</dbReference>
<dbReference type="CDD" id="cd08050">
    <property type="entry name" value="TAF6C"/>
    <property type="match status" value="1"/>
</dbReference>
<name>A0AAD8EHY7_DIPPU</name>
<evidence type="ECO:0000313" key="10">
    <source>
        <dbReference type="Proteomes" id="UP001233999"/>
    </source>
</evidence>
<dbReference type="Gene3D" id="1.25.40.770">
    <property type="entry name" value="TAF6, C-terminal HEAT repeat domain"/>
    <property type="match status" value="1"/>
</dbReference>
<dbReference type="GO" id="GO:0046982">
    <property type="term" value="F:protein heterodimerization activity"/>
    <property type="evidence" value="ECO:0007669"/>
    <property type="project" value="InterPro"/>
</dbReference>
<dbReference type="AlphaFoldDB" id="A0AAD8EHY7"/>
<dbReference type="PANTHER" id="PTHR10221">
    <property type="entry name" value="TRANSCRIPTION INITIATION FACTOR TFIID SUBUNIT 6"/>
    <property type="match status" value="1"/>
</dbReference>
<reference evidence="9" key="2">
    <citation type="submission" date="2023-05" db="EMBL/GenBank/DDBJ databases">
        <authorList>
            <person name="Fouks B."/>
        </authorList>
    </citation>
    <scope>NUCLEOTIDE SEQUENCE</scope>
    <source>
        <strain evidence="9">Stay&amp;Tobe</strain>
        <tissue evidence="9">Testes</tissue>
    </source>
</reference>
<dbReference type="SMART" id="SM00803">
    <property type="entry name" value="TAF"/>
    <property type="match status" value="1"/>
</dbReference>
<proteinExistence type="inferred from homology"/>
<organism evidence="9 10">
    <name type="scientific">Diploptera punctata</name>
    <name type="common">Pacific beetle cockroach</name>
    <dbReference type="NCBI Taxonomy" id="6984"/>
    <lineage>
        <taxon>Eukaryota</taxon>
        <taxon>Metazoa</taxon>
        <taxon>Ecdysozoa</taxon>
        <taxon>Arthropoda</taxon>
        <taxon>Hexapoda</taxon>
        <taxon>Insecta</taxon>
        <taxon>Pterygota</taxon>
        <taxon>Neoptera</taxon>
        <taxon>Polyneoptera</taxon>
        <taxon>Dictyoptera</taxon>
        <taxon>Blattodea</taxon>
        <taxon>Blaberoidea</taxon>
        <taxon>Blaberidae</taxon>
        <taxon>Diplopterinae</taxon>
        <taxon>Diploptera</taxon>
    </lineage>
</organism>
<dbReference type="GO" id="GO:0003713">
    <property type="term" value="F:transcription coactivator activity"/>
    <property type="evidence" value="ECO:0007669"/>
    <property type="project" value="TreeGrafter"/>
</dbReference>
<comment type="similarity">
    <text evidence="2">Belongs to the TAF6 family.</text>
</comment>
<keyword evidence="10" id="KW-1185">Reference proteome</keyword>
<evidence type="ECO:0000256" key="7">
    <source>
        <dbReference type="SAM" id="MobiDB-lite"/>
    </source>
</evidence>
<dbReference type="InterPro" id="IPR011442">
    <property type="entry name" value="TAF6_C"/>
</dbReference>
<evidence type="ECO:0000256" key="3">
    <source>
        <dbReference type="ARBA" id="ARBA00023015"/>
    </source>
</evidence>
<comment type="subcellular location">
    <subcellularLocation>
        <location evidence="1">Nucleus</location>
    </subcellularLocation>
</comment>
<dbReference type="CDD" id="cd22932">
    <property type="entry name" value="HFD_TAF6L"/>
    <property type="match status" value="1"/>
</dbReference>
<dbReference type="GO" id="GO:0046695">
    <property type="term" value="C:SLIK (SAGA-like) complex"/>
    <property type="evidence" value="ECO:0007669"/>
    <property type="project" value="InterPro"/>
</dbReference>